<dbReference type="InterPro" id="IPR050438">
    <property type="entry name" value="LMW_PTPase"/>
</dbReference>
<evidence type="ECO:0000313" key="6">
    <source>
        <dbReference type="EMBL" id="ATH96807.1"/>
    </source>
</evidence>
<dbReference type="PRINTS" id="PR00719">
    <property type="entry name" value="LMWPTPASE"/>
</dbReference>
<dbReference type="InterPro" id="IPR023485">
    <property type="entry name" value="Ptyr_pPase"/>
</dbReference>
<evidence type="ECO:0000256" key="4">
    <source>
        <dbReference type="ARBA" id="ARBA00022912"/>
    </source>
</evidence>
<comment type="similarity">
    <text evidence="1">Belongs to the low molecular weight phosphotyrosine protein phosphatase family.</text>
</comment>
<dbReference type="InterPro" id="IPR036196">
    <property type="entry name" value="Ptyr_pPase_sf"/>
</dbReference>
<dbReference type="SUPFAM" id="SSF52788">
    <property type="entry name" value="Phosphotyrosine protein phosphatases I"/>
    <property type="match status" value="1"/>
</dbReference>
<dbReference type="RefSeq" id="WP_096883068.1">
    <property type="nucleotide sequence ID" value="NZ_CP023482.1"/>
</dbReference>
<evidence type="ECO:0000256" key="2">
    <source>
        <dbReference type="ARBA" id="ARBA00013064"/>
    </source>
</evidence>
<evidence type="ECO:0000256" key="3">
    <source>
        <dbReference type="ARBA" id="ARBA00022801"/>
    </source>
</evidence>
<feature type="domain" description="Phosphotyrosine protein phosphatase I" evidence="5">
    <location>
        <begin position="1"/>
        <end position="149"/>
    </location>
</feature>
<dbReference type="InterPro" id="IPR017867">
    <property type="entry name" value="Tyr_phospatase_low_mol_wt"/>
</dbReference>
<keyword evidence="4" id="KW-0904">Protein phosphatase</keyword>
<dbReference type="Pfam" id="PF01451">
    <property type="entry name" value="LMWPc"/>
    <property type="match status" value="1"/>
</dbReference>
<evidence type="ECO:0000256" key="1">
    <source>
        <dbReference type="ARBA" id="ARBA00011063"/>
    </source>
</evidence>
<dbReference type="PANTHER" id="PTHR11717">
    <property type="entry name" value="LOW MOLECULAR WEIGHT PROTEIN TYROSINE PHOSPHATASE"/>
    <property type="match status" value="1"/>
</dbReference>
<dbReference type="Gene3D" id="3.40.50.2300">
    <property type="match status" value="1"/>
</dbReference>
<keyword evidence="3" id="KW-0378">Hydrolase</keyword>
<dbReference type="Proteomes" id="UP000815698">
    <property type="component" value="Chromosome"/>
</dbReference>
<keyword evidence="7" id="KW-1185">Reference proteome</keyword>
<dbReference type="PANTHER" id="PTHR11717:SF7">
    <property type="entry name" value="LOW MOLECULAR WEIGHT PHOSPHOTYROSINE PROTEIN PHOSPHATASE"/>
    <property type="match status" value="1"/>
</dbReference>
<organism evidence="6 7">
    <name type="scientific">Dermabacter jinjuensis</name>
    <dbReference type="NCBI Taxonomy" id="1667168"/>
    <lineage>
        <taxon>Bacteria</taxon>
        <taxon>Bacillati</taxon>
        <taxon>Actinomycetota</taxon>
        <taxon>Actinomycetes</taxon>
        <taxon>Micrococcales</taxon>
        <taxon>Dermabacteraceae</taxon>
        <taxon>Dermabacter</taxon>
    </lineage>
</organism>
<protein>
    <recommendedName>
        <fullName evidence="2">protein-tyrosine-phosphatase</fullName>
        <ecNumber evidence="2">3.1.3.48</ecNumber>
    </recommendedName>
</protein>
<name>A0ABN5DP07_9MICO</name>
<reference evidence="6 7" key="1">
    <citation type="journal article" date="2016" name="Int. J. Syst. Evol. Microbiol.">
        <title>Dermabacter jinjuensis sp. nov., a novel species of the genus Dermabacter isolated from a clinical specimen.</title>
        <authorList>
            <person name="Park Y.K."/>
            <person name="Lee K.M."/>
            <person name="Lee W.K."/>
            <person name="Cho M.J."/>
            <person name="Lee H.S."/>
            <person name="Cho Y.G."/>
            <person name="Lee Y.C."/>
            <person name="Lee W.K."/>
            <person name="Seong W.K."/>
            <person name="Hwang K.J."/>
        </authorList>
    </citation>
    <scope>NUCLEOTIDE SEQUENCE [LARGE SCALE GENOMIC DNA]</scope>
    <source>
        <strain evidence="6 7">32T</strain>
    </source>
</reference>
<evidence type="ECO:0000313" key="7">
    <source>
        <dbReference type="Proteomes" id="UP000815698"/>
    </source>
</evidence>
<gene>
    <name evidence="6" type="ORF">COP05_06710</name>
</gene>
<proteinExistence type="inferred from homology"/>
<accession>A0ABN5DP07</accession>
<dbReference type="CDD" id="cd16343">
    <property type="entry name" value="LMWPTP"/>
    <property type="match status" value="1"/>
</dbReference>
<dbReference type="EMBL" id="CP023482">
    <property type="protein sequence ID" value="ATH96807.1"/>
    <property type="molecule type" value="Genomic_DNA"/>
</dbReference>
<evidence type="ECO:0000259" key="5">
    <source>
        <dbReference type="SMART" id="SM00226"/>
    </source>
</evidence>
<dbReference type="SMART" id="SM00226">
    <property type="entry name" value="LMWPc"/>
    <property type="match status" value="1"/>
</dbReference>
<sequence length="154" mass="16580">MIVTTVCWGNICRSPMAERILASALSSLEGGEGITVNSVGVSSEETGNPMDPRAARVLVAHGYDASSHAARQVNAADIERTDLFVAAEQFHLDRLRALGAREEQLALMTDFDPDSEPGAPLPDPWYGGAEDFDRTLDVLERAMPRLAARLVKGS</sequence>
<dbReference type="EC" id="3.1.3.48" evidence="2"/>